<dbReference type="Proteomes" id="UP000287166">
    <property type="component" value="Unassembled WGS sequence"/>
</dbReference>
<dbReference type="GeneID" id="38783843"/>
<evidence type="ECO:0008006" key="3">
    <source>
        <dbReference type="Google" id="ProtNLM"/>
    </source>
</evidence>
<dbReference type="InParanoid" id="A0A401GXH4"/>
<evidence type="ECO:0000313" key="2">
    <source>
        <dbReference type="Proteomes" id="UP000287166"/>
    </source>
</evidence>
<dbReference type="AlphaFoldDB" id="A0A401GXH4"/>
<sequence length="528" mass="59978">MHYLGEIPQEILENIAFFTATADFLGPPVGVIGLLTANHRIHSALSISSNPHLWTRVFAYKFDLQSTIRRLGAGRISAVATADELKRRCILLKRIRSHPDTLTRTYELPTTHVEELNAILWMAYLMMLENEGKNEAQLCEYARLDLWLREYLFHALGASLIRWSVRMDMWPPTSNERNSLAMWLFWFLLKPEDYMVDDVTFQEAASVLKIIALGAHMYPLCFPSWRDFTPTCHAKEVSVVSHFSLNLRIVPPRISAPAILAYLTLTNRLPVSLDTLNYTKPAEPTLPSAVVARDSKEWDAEWARGLYLGSHTAKPLGNELSGAFLPGSLEGIWEGVFTYTEFTSYAALLSGASPGILQRSHIAQHPHLWRVREYHLYDEEDEDEDFNVKRKADVAPLSAGNPLRGYIPSRVDMQEVPDGLEFTEPGRSEPITYWRCRPDGPKRKVKDVFITGEGHSSWGQFKLIGRVRPCDGFISLSKEYVDSGRGKWVYRAYIVGNANGNLSGRWRDTLSPPDVLGYEGCFIMSRRR</sequence>
<proteinExistence type="predicted"/>
<keyword evidence="2" id="KW-1185">Reference proteome</keyword>
<organism evidence="1 2">
    <name type="scientific">Sparassis crispa</name>
    <dbReference type="NCBI Taxonomy" id="139825"/>
    <lineage>
        <taxon>Eukaryota</taxon>
        <taxon>Fungi</taxon>
        <taxon>Dikarya</taxon>
        <taxon>Basidiomycota</taxon>
        <taxon>Agaricomycotina</taxon>
        <taxon>Agaricomycetes</taxon>
        <taxon>Polyporales</taxon>
        <taxon>Sparassidaceae</taxon>
        <taxon>Sparassis</taxon>
    </lineage>
</organism>
<dbReference type="RefSeq" id="XP_027617839.1">
    <property type="nucleotide sequence ID" value="XM_027762038.1"/>
</dbReference>
<gene>
    <name evidence="1" type="ORF">SCP_1001700</name>
</gene>
<protein>
    <recommendedName>
        <fullName evidence="3">F-box domain-containing protein</fullName>
    </recommendedName>
</protein>
<reference evidence="1 2" key="1">
    <citation type="journal article" date="2018" name="Sci. Rep.">
        <title>Genome sequence of the cauliflower mushroom Sparassis crispa (Hanabiratake) and its association with beneficial usage.</title>
        <authorList>
            <person name="Kiyama R."/>
            <person name="Furutani Y."/>
            <person name="Kawaguchi K."/>
            <person name="Nakanishi T."/>
        </authorList>
    </citation>
    <scope>NUCLEOTIDE SEQUENCE [LARGE SCALE GENOMIC DNA]</scope>
</reference>
<name>A0A401GXH4_9APHY</name>
<accession>A0A401GXH4</accession>
<dbReference type="OrthoDB" id="3263050at2759"/>
<comment type="caution">
    <text evidence="1">The sequence shown here is derived from an EMBL/GenBank/DDBJ whole genome shotgun (WGS) entry which is preliminary data.</text>
</comment>
<dbReference type="EMBL" id="BFAD01000010">
    <property type="protein sequence ID" value="GBE86926.1"/>
    <property type="molecule type" value="Genomic_DNA"/>
</dbReference>
<evidence type="ECO:0000313" key="1">
    <source>
        <dbReference type="EMBL" id="GBE86926.1"/>
    </source>
</evidence>